<feature type="transmembrane region" description="Helical" evidence="1">
    <location>
        <begin position="59"/>
        <end position="77"/>
    </location>
</feature>
<dbReference type="AlphaFoldDB" id="A0A382GR84"/>
<dbReference type="EMBL" id="UINC01056723">
    <property type="protein sequence ID" value="SVB77093.1"/>
    <property type="molecule type" value="Genomic_DNA"/>
</dbReference>
<accession>A0A382GR84</accession>
<gene>
    <name evidence="2" type="ORF">METZ01_LOCUS229947</name>
</gene>
<keyword evidence="1" id="KW-0472">Membrane</keyword>
<dbReference type="Pfam" id="PF11821">
    <property type="entry name" value="ActD"/>
    <property type="match status" value="1"/>
</dbReference>
<evidence type="ECO:0008006" key="3">
    <source>
        <dbReference type="Google" id="ProtNLM"/>
    </source>
</evidence>
<sequence length="167" mass="17957">MIKQQATRLYAVFDELPQVRRALKHFGADNAEANNLEIRSMIPLSENLLPNATKLRSRVPLLAILGGVLGGFGAYFLGTHVPTIGSQATVSGPPVAIFIFEGGALGAILFSVATVLAECSMPRLRWKPDPFDHHIAAGRIVVSVDTNEDAINDWAAGAMATEVLHRD</sequence>
<keyword evidence="1" id="KW-0812">Transmembrane</keyword>
<feature type="transmembrane region" description="Helical" evidence="1">
    <location>
        <begin position="97"/>
        <end position="117"/>
    </location>
</feature>
<keyword evidence="1" id="KW-1133">Transmembrane helix</keyword>
<organism evidence="2">
    <name type="scientific">marine metagenome</name>
    <dbReference type="NCBI Taxonomy" id="408172"/>
    <lineage>
        <taxon>unclassified sequences</taxon>
        <taxon>metagenomes</taxon>
        <taxon>ecological metagenomes</taxon>
    </lineage>
</organism>
<protein>
    <recommendedName>
        <fullName evidence="3">DUF3341 domain-containing protein</fullName>
    </recommendedName>
</protein>
<dbReference type="InterPro" id="IPR021776">
    <property type="entry name" value="ActD"/>
</dbReference>
<name>A0A382GR84_9ZZZZ</name>
<reference evidence="2" key="1">
    <citation type="submission" date="2018-05" db="EMBL/GenBank/DDBJ databases">
        <authorList>
            <person name="Lanie J.A."/>
            <person name="Ng W.-L."/>
            <person name="Kazmierczak K.M."/>
            <person name="Andrzejewski T.M."/>
            <person name="Davidsen T.M."/>
            <person name="Wayne K.J."/>
            <person name="Tettelin H."/>
            <person name="Glass J.I."/>
            <person name="Rusch D."/>
            <person name="Podicherti R."/>
            <person name="Tsui H.-C.T."/>
            <person name="Winkler M.E."/>
        </authorList>
    </citation>
    <scope>NUCLEOTIDE SEQUENCE</scope>
</reference>
<proteinExistence type="predicted"/>
<evidence type="ECO:0000256" key="1">
    <source>
        <dbReference type="SAM" id="Phobius"/>
    </source>
</evidence>
<evidence type="ECO:0000313" key="2">
    <source>
        <dbReference type="EMBL" id="SVB77093.1"/>
    </source>
</evidence>